<name>A0A1G6B165_9HYPH</name>
<evidence type="ECO:0000313" key="6">
    <source>
        <dbReference type="EMBL" id="SDB14410.1"/>
    </source>
</evidence>
<protein>
    <submittedName>
        <fullName evidence="6">Peptide/nickel transport system substrate-binding protein</fullName>
    </submittedName>
</protein>
<evidence type="ECO:0000256" key="3">
    <source>
        <dbReference type="ARBA" id="ARBA00022729"/>
    </source>
</evidence>
<dbReference type="InterPro" id="IPR039424">
    <property type="entry name" value="SBP_5"/>
</dbReference>
<dbReference type="GO" id="GO:1904680">
    <property type="term" value="F:peptide transmembrane transporter activity"/>
    <property type="evidence" value="ECO:0007669"/>
    <property type="project" value="TreeGrafter"/>
</dbReference>
<reference evidence="6 7" key="1">
    <citation type="submission" date="2016-10" db="EMBL/GenBank/DDBJ databases">
        <authorList>
            <person name="de Groot N.N."/>
        </authorList>
    </citation>
    <scope>NUCLEOTIDE SEQUENCE [LARGE SCALE GENOMIC DNA]</scope>
    <source>
        <strain evidence="6 7">ATCC 35022</strain>
    </source>
</reference>
<dbReference type="PANTHER" id="PTHR30290">
    <property type="entry name" value="PERIPLASMIC BINDING COMPONENT OF ABC TRANSPORTER"/>
    <property type="match status" value="1"/>
</dbReference>
<evidence type="ECO:0000313" key="7">
    <source>
        <dbReference type="Proteomes" id="UP000199071"/>
    </source>
</evidence>
<dbReference type="Gene3D" id="3.40.190.10">
    <property type="entry name" value="Periplasmic binding protein-like II"/>
    <property type="match status" value="1"/>
</dbReference>
<dbReference type="GO" id="GO:0015833">
    <property type="term" value="P:peptide transport"/>
    <property type="evidence" value="ECO:0007669"/>
    <property type="project" value="TreeGrafter"/>
</dbReference>
<dbReference type="PANTHER" id="PTHR30290:SF64">
    <property type="entry name" value="ABC TRANSPORTER PERIPLASMIC BINDING PROTEIN"/>
    <property type="match status" value="1"/>
</dbReference>
<dbReference type="OrthoDB" id="9803988at2"/>
<evidence type="ECO:0000259" key="5">
    <source>
        <dbReference type="Pfam" id="PF00496"/>
    </source>
</evidence>
<keyword evidence="3 4" id="KW-0732">Signal</keyword>
<accession>A0A1G6B165</accession>
<comment type="subcellular location">
    <subcellularLocation>
        <location evidence="1">Periplasm</location>
    </subcellularLocation>
</comment>
<sequence length="614" mass="68106">MSATVISIALKLRLAAAVAASFGIGLVPQLAAAEASHGVAMIGEPALPADFTHLPYANPDAPKGGKITYGVVGTYDSLNSFIVQGGTTSSRGLRDPVFGNLVFESLLSRSSDEAFTLYGMLAESVETPEDRSWVEFTMNPDARFSDGEPVTVDDVIFSMEILRDKGRPNYRYYYGKIDDYERVGERGIRFNIATAKDRELPLILGLMPILPKHAIDPETFDKSTLTPPVGSGPYVITDVGAPNYIVFKRNPDYWASDLPIQKGLYNYDEIRIDYYRDANAMFEAFKKGLYQVNPEGDPAQWNKGYDFPALNQGRVVKETFSTGTPKGMSGFVFNTRRPIFADIAVRRALAKLFDFGWVNTNLYYDAFDRAAGYFNDSELSSIGIPASDREKELLAPFPDAVVAEVMDGTYRPASSDSSGADRTVLREALSELQAAGYELKDGTLVNTASGKPLAFEMLVTTKEDERLALAYQRTLSRIGIKASIRNVDASQYQLRRQTFDFDMIRNSWGASLSPGNEQSFRWSQEAADQDGSFNYPGASEPAIDAMIEAMLAARTRDEFVAAVRALDRVLVSGFYVVPLFYLPDQWMARWTTVEHPEQTSINGAKLETWWRVPE</sequence>
<dbReference type="PIRSF" id="PIRSF002741">
    <property type="entry name" value="MppA"/>
    <property type="match status" value="1"/>
</dbReference>
<proteinExistence type="inferred from homology"/>
<dbReference type="Pfam" id="PF00496">
    <property type="entry name" value="SBP_bac_5"/>
    <property type="match status" value="1"/>
</dbReference>
<dbReference type="GO" id="GO:0030288">
    <property type="term" value="C:outer membrane-bounded periplasmic space"/>
    <property type="evidence" value="ECO:0007669"/>
    <property type="project" value="TreeGrafter"/>
</dbReference>
<dbReference type="GO" id="GO:0043190">
    <property type="term" value="C:ATP-binding cassette (ABC) transporter complex"/>
    <property type="evidence" value="ECO:0007669"/>
    <property type="project" value="InterPro"/>
</dbReference>
<dbReference type="GO" id="GO:0042884">
    <property type="term" value="P:microcin transport"/>
    <property type="evidence" value="ECO:0007669"/>
    <property type="project" value="TreeGrafter"/>
</dbReference>
<evidence type="ECO:0000256" key="4">
    <source>
        <dbReference type="SAM" id="SignalP"/>
    </source>
</evidence>
<feature type="signal peptide" evidence="4">
    <location>
        <begin position="1"/>
        <end position="32"/>
    </location>
</feature>
<dbReference type="InterPro" id="IPR030678">
    <property type="entry name" value="Peptide/Ni-bd"/>
</dbReference>
<dbReference type="STRING" id="665467.SAMN02982931_01100"/>
<dbReference type="EMBL" id="FMXQ01000002">
    <property type="protein sequence ID" value="SDB14410.1"/>
    <property type="molecule type" value="Genomic_DNA"/>
</dbReference>
<feature type="domain" description="Solute-binding protein family 5" evidence="5">
    <location>
        <begin position="117"/>
        <end position="524"/>
    </location>
</feature>
<dbReference type="CDD" id="cd08497">
    <property type="entry name" value="MbnE-like"/>
    <property type="match status" value="1"/>
</dbReference>
<organism evidence="6 7">
    <name type="scientific">Bauldia litoralis</name>
    <dbReference type="NCBI Taxonomy" id="665467"/>
    <lineage>
        <taxon>Bacteria</taxon>
        <taxon>Pseudomonadati</taxon>
        <taxon>Pseudomonadota</taxon>
        <taxon>Alphaproteobacteria</taxon>
        <taxon>Hyphomicrobiales</taxon>
        <taxon>Kaistiaceae</taxon>
        <taxon>Bauldia</taxon>
    </lineage>
</organism>
<comment type="similarity">
    <text evidence="2">Belongs to the bacterial solute-binding protein 5 family.</text>
</comment>
<keyword evidence="7" id="KW-1185">Reference proteome</keyword>
<evidence type="ECO:0000256" key="2">
    <source>
        <dbReference type="ARBA" id="ARBA00005695"/>
    </source>
</evidence>
<dbReference type="InterPro" id="IPR000914">
    <property type="entry name" value="SBP_5_dom"/>
</dbReference>
<evidence type="ECO:0000256" key="1">
    <source>
        <dbReference type="ARBA" id="ARBA00004418"/>
    </source>
</evidence>
<dbReference type="AlphaFoldDB" id="A0A1G6B165"/>
<dbReference type="RefSeq" id="WP_090875312.1">
    <property type="nucleotide sequence ID" value="NZ_FMXQ01000002.1"/>
</dbReference>
<dbReference type="Proteomes" id="UP000199071">
    <property type="component" value="Unassembled WGS sequence"/>
</dbReference>
<dbReference type="Gene3D" id="3.10.105.10">
    <property type="entry name" value="Dipeptide-binding Protein, Domain 3"/>
    <property type="match status" value="1"/>
</dbReference>
<dbReference type="SUPFAM" id="SSF53850">
    <property type="entry name" value="Periplasmic binding protein-like II"/>
    <property type="match status" value="1"/>
</dbReference>
<feature type="chain" id="PRO_5011437548" evidence="4">
    <location>
        <begin position="33"/>
        <end position="614"/>
    </location>
</feature>
<gene>
    <name evidence="6" type="ORF">SAMN02982931_01100</name>
</gene>